<protein>
    <recommendedName>
        <fullName evidence="4">PDEase domain-containing protein</fullName>
    </recommendedName>
</protein>
<evidence type="ECO:0000256" key="3">
    <source>
        <dbReference type="PIRSR" id="PIRSR623088-3"/>
    </source>
</evidence>
<evidence type="ECO:0000259" key="4">
    <source>
        <dbReference type="PROSITE" id="PS51845"/>
    </source>
</evidence>
<dbReference type="PROSITE" id="PS51845">
    <property type="entry name" value="PDEASE_I_2"/>
    <property type="match status" value="1"/>
</dbReference>
<feature type="binding site" evidence="3">
    <location>
        <position position="53"/>
    </location>
    <ligand>
        <name>Zn(2+)</name>
        <dbReference type="ChEBI" id="CHEBI:29105"/>
        <label>1</label>
    </ligand>
</feature>
<reference evidence="5 6" key="1">
    <citation type="submission" date="2024-04" db="EMBL/GenBank/DDBJ databases">
        <authorList>
            <consortium name="Genoscope - CEA"/>
            <person name="William W."/>
        </authorList>
    </citation>
    <scope>NUCLEOTIDE SEQUENCE [LARGE SCALE GENOMIC DNA]</scope>
</reference>
<keyword evidence="1 3" id="KW-0479">Metal-binding</keyword>
<dbReference type="GO" id="GO:0004114">
    <property type="term" value="F:3',5'-cyclic-nucleotide phosphodiesterase activity"/>
    <property type="evidence" value="ECO:0007669"/>
    <property type="project" value="InterPro"/>
</dbReference>
<dbReference type="GO" id="GO:0007165">
    <property type="term" value="P:signal transduction"/>
    <property type="evidence" value="ECO:0007669"/>
    <property type="project" value="InterPro"/>
</dbReference>
<dbReference type="InterPro" id="IPR002073">
    <property type="entry name" value="PDEase_catalytic_dom"/>
</dbReference>
<feature type="non-terminal residue" evidence="5">
    <location>
        <position position="1"/>
    </location>
</feature>
<dbReference type="EMBL" id="CAXITT010000402">
    <property type="protein sequence ID" value="CAL1540861.1"/>
    <property type="molecule type" value="Genomic_DNA"/>
</dbReference>
<dbReference type="AlphaFoldDB" id="A0AAV2I498"/>
<evidence type="ECO:0000256" key="1">
    <source>
        <dbReference type="ARBA" id="ARBA00022723"/>
    </source>
</evidence>
<dbReference type="Pfam" id="PF00233">
    <property type="entry name" value="PDEase_I"/>
    <property type="match status" value="1"/>
</dbReference>
<dbReference type="PRINTS" id="PR00387">
    <property type="entry name" value="PDIESTERASE1"/>
</dbReference>
<evidence type="ECO:0000313" key="5">
    <source>
        <dbReference type="EMBL" id="CAL1540861.1"/>
    </source>
</evidence>
<evidence type="ECO:0000313" key="6">
    <source>
        <dbReference type="Proteomes" id="UP001497497"/>
    </source>
</evidence>
<accession>A0AAV2I498</accession>
<dbReference type="InterPro" id="IPR036971">
    <property type="entry name" value="PDEase_catalytic_dom_sf"/>
</dbReference>
<dbReference type="SUPFAM" id="SSF109604">
    <property type="entry name" value="HD-domain/PDEase-like"/>
    <property type="match status" value="1"/>
</dbReference>
<dbReference type="Proteomes" id="UP001497497">
    <property type="component" value="Unassembled WGS sequence"/>
</dbReference>
<gene>
    <name evidence="5" type="ORF">GSLYS_00014510001</name>
</gene>
<organism evidence="5 6">
    <name type="scientific">Lymnaea stagnalis</name>
    <name type="common">Great pond snail</name>
    <name type="synonym">Helix stagnalis</name>
    <dbReference type="NCBI Taxonomy" id="6523"/>
    <lineage>
        <taxon>Eukaryota</taxon>
        <taxon>Metazoa</taxon>
        <taxon>Spiralia</taxon>
        <taxon>Lophotrochozoa</taxon>
        <taxon>Mollusca</taxon>
        <taxon>Gastropoda</taxon>
        <taxon>Heterobranchia</taxon>
        <taxon>Euthyneura</taxon>
        <taxon>Panpulmonata</taxon>
        <taxon>Hygrophila</taxon>
        <taxon>Lymnaeoidea</taxon>
        <taxon>Lymnaeidae</taxon>
        <taxon>Lymnaea</taxon>
    </lineage>
</organism>
<dbReference type="InterPro" id="IPR023088">
    <property type="entry name" value="PDEase"/>
</dbReference>
<feature type="domain" description="PDEase" evidence="4">
    <location>
        <begin position="1"/>
        <end position="148"/>
    </location>
</feature>
<proteinExistence type="predicted"/>
<dbReference type="GO" id="GO:0046872">
    <property type="term" value="F:metal ion binding"/>
    <property type="evidence" value="ECO:0007669"/>
    <property type="project" value="UniProtKB-KW"/>
</dbReference>
<dbReference type="Gene3D" id="1.10.1300.10">
    <property type="entry name" value="3'5'-cyclic nucleotide phosphodiesterase, catalytic domain"/>
    <property type="match status" value="1"/>
</dbReference>
<comment type="caution">
    <text evidence="5">The sequence shown here is derived from an EMBL/GenBank/DDBJ whole genome shotgun (WGS) entry which is preliminary data.</text>
</comment>
<keyword evidence="6" id="KW-1185">Reference proteome</keyword>
<keyword evidence="2" id="KW-0378">Hydrolase</keyword>
<dbReference type="PANTHER" id="PTHR11347">
    <property type="entry name" value="CYCLIC NUCLEOTIDE PHOSPHODIESTERASE"/>
    <property type="match status" value="1"/>
</dbReference>
<name>A0AAV2I498_LYMST</name>
<evidence type="ECO:0000256" key="2">
    <source>
        <dbReference type="ARBA" id="ARBA00022801"/>
    </source>
</evidence>
<sequence>VLGDIKQSILATDLAVFFKNKVTLSNIISQDKFNWDTIHHRELLRAITMTGCDLCAMTKPWHIQEETVRVIYEEFYSQGDEEKKRGIIPMQMMDREKKEELPKLEVGFIQSICVPCYELMFSVMPDTKPMLEGAKENLKRWQDLLDNQLKLMGTVV</sequence>